<dbReference type="EMBL" id="CP023270">
    <property type="protein sequence ID" value="AVJ31260.1"/>
    <property type="molecule type" value="Genomic_DNA"/>
</dbReference>
<keyword evidence="7" id="KW-1185">Reference proteome</keyword>
<dbReference type="RefSeq" id="WP_105241751.1">
    <property type="nucleotide sequence ID" value="NZ_CP023270.1"/>
</dbReference>
<sequence length="395" mass="42830">MPPRHSSVPHPLPGHAGTSSRLRILHTEAATAFGGQEFCIYKEMVAMRERGHHLEAVCQPHAELTQRLRDAGFTVHTVNMDGPVNFMRSVAFVRRVAARGRFDVVNTHSRSDTVRAAMGARLARTPLIVRTRHLAKPINSLYAYTWLAHRVIAVSRHVHRQLLDGGAPPTSVATIHSPILLPESDGQCSVRQELGLPDDALVVGCVAVMRAEKGHADLIEAFHQIQATFPQAHLVLAGDGMPVFERLKAQVETLGLASRVHFLGRRHDIGNVLQAFDVFALPTHREAFGTAFVEAAAMGVPVIGTDVGGVPETMQAGITGLLVPPRDPAALAAALESLLGDPERRRRMGEAGREFIRGQGLFSVDRAAQLVESVYARWLGERRGPAPETPGGSMS</sequence>
<reference evidence="6 7" key="1">
    <citation type="submission" date="2017-09" db="EMBL/GenBank/DDBJ databases">
        <title>Genomic, metabolic, and phenotypic characteristics of bacterial isolates from the natural microbiome of the model nematode Caenorhabditis elegans.</title>
        <authorList>
            <person name="Zimmermann J."/>
            <person name="Obeng N."/>
            <person name="Yang W."/>
            <person name="Obeng O."/>
            <person name="Kissoyan K."/>
            <person name="Pees B."/>
            <person name="Dirksen P."/>
            <person name="Hoppner M."/>
            <person name="Franke A."/>
            <person name="Rosenstiel P."/>
            <person name="Leippe M."/>
            <person name="Dierking K."/>
            <person name="Kaleta C."/>
            <person name="Schulenburg H."/>
        </authorList>
    </citation>
    <scope>NUCLEOTIDE SEQUENCE [LARGE SCALE GENOMIC DNA]</scope>
    <source>
        <strain evidence="6 7">MYb73</strain>
    </source>
</reference>
<dbReference type="InterPro" id="IPR001296">
    <property type="entry name" value="Glyco_trans_1"/>
</dbReference>
<evidence type="ECO:0000256" key="3">
    <source>
        <dbReference type="SAM" id="MobiDB-lite"/>
    </source>
</evidence>
<dbReference type="Gene3D" id="3.40.50.2000">
    <property type="entry name" value="Glycogen Phosphorylase B"/>
    <property type="match status" value="2"/>
</dbReference>
<dbReference type="Proteomes" id="UP000239477">
    <property type="component" value="Chromosome"/>
</dbReference>
<dbReference type="Pfam" id="PF00534">
    <property type="entry name" value="Glycos_transf_1"/>
    <property type="match status" value="1"/>
</dbReference>
<proteinExistence type="predicted"/>
<dbReference type="InterPro" id="IPR028098">
    <property type="entry name" value="Glyco_trans_4-like_N"/>
</dbReference>
<evidence type="ECO:0000313" key="7">
    <source>
        <dbReference type="Proteomes" id="UP000239477"/>
    </source>
</evidence>
<evidence type="ECO:0000256" key="2">
    <source>
        <dbReference type="ARBA" id="ARBA00022679"/>
    </source>
</evidence>
<gene>
    <name evidence="6" type="ORF">CLM73_27500</name>
</gene>
<evidence type="ECO:0000259" key="4">
    <source>
        <dbReference type="Pfam" id="PF00534"/>
    </source>
</evidence>
<dbReference type="AlphaFoldDB" id="A0A2S0IGU7"/>
<evidence type="ECO:0000313" key="6">
    <source>
        <dbReference type="EMBL" id="AVJ31260.1"/>
    </source>
</evidence>
<protein>
    <submittedName>
        <fullName evidence="6">Glycosyltransferase family 1 protein</fullName>
    </submittedName>
</protein>
<accession>A0A2S0IGU7</accession>
<keyword evidence="2 6" id="KW-0808">Transferase</keyword>
<dbReference type="Pfam" id="PF13439">
    <property type="entry name" value="Glyco_transf_4"/>
    <property type="match status" value="1"/>
</dbReference>
<feature type="domain" description="Glycosyltransferase subfamily 4-like N-terminal" evidence="5">
    <location>
        <begin position="33"/>
        <end position="179"/>
    </location>
</feature>
<organism evidence="6 7">
    <name type="scientific">Achromobacter spanius</name>
    <dbReference type="NCBI Taxonomy" id="217203"/>
    <lineage>
        <taxon>Bacteria</taxon>
        <taxon>Pseudomonadati</taxon>
        <taxon>Pseudomonadota</taxon>
        <taxon>Betaproteobacteria</taxon>
        <taxon>Burkholderiales</taxon>
        <taxon>Alcaligenaceae</taxon>
        <taxon>Achromobacter</taxon>
    </lineage>
</organism>
<evidence type="ECO:0000256" key="1">
    <source>
        <dbReference type="ARBA" id="ARBA00022676"/>
    </source>
</evidence>
<keyword evidence="1" id="KW-0328">Glycosyltransferase</keyword>
<dbReference type="SUPFAM" id="SSF53756">
    <property type="entry name" value="UDP-Glycosyltransferase/glycogen phosphorylase"/>
    <property type="match status" value="1"/>
</dbReference>
<dbReference type="OrthoDB" id="9805661at2"/>
<dbReference type="PANTHER" id="PTHR12526">
    <property type="entry name" value="GLYCOSYLTRANSFERASE"/>
    <property type="match status" value="1"/>
</dbReference>
<evidence type="ECO:0000259" key="5">
    <source>
        <dbReference type="Pfam" id="PF13439"/>
    </source>
</evidence>
<dbReference type="GO" id="GO:0016757">
    <property type="term" value="F:glycosyltransferase activity"/>
    <property type="evidence" value="ECO:0007669"/>
    <property type="project" value="UniProtKB-KW"/>
</dbReference>
<name>A0A2S0IGU7_9BURK</name>
<dbReference type="PANTHER" id="PTHR12526:SF510">
    <property type="entry name" value="D-INOSITOL 3-PHOSPHATE GLYCOSYLTRANSFERASE"/>
    <property type="match status" value="1"/>
</dbReference>
<feature type="region of interest" description="Disordered" evidence="3">
    <location>
        <begin position="1"/>
        <end position="20"/>
    </location>
</feature>
<feature type="domain" description="Glycosyl transferase family 1" evidence="4">
    <location>
        <begin position="191"/>
        <end position="354"/>
    </location>
</feature>